<evidence type="ECO:0000256" key="2">
    <source>
        <dbReference type="ARBA" id="ARBA00005417"/>
    </source>
</evidence>
<evidence type="ECO:0000259" key="6">
    <source>
        <dbReference type="PROSITE" id="PS50893"/>
    </source>
</evidence>
<dbReference type="SUPFAM" id="SSF52540">
    <property type="entry name" value="P-loop containing nucleoside triphosphate hydrolases"/>
    <property type="match status" value="1"/>
</dbReference>
<dbReference type="Gene3D" id="3.40.50.300">
    <property type="entry name" value="P-loop containing nucleotide triphosphate hydrolases"/>
    <property type="match status" value="1"/>
</dbReference>
<dbReference type="GO" id="GO:0016887">
    <property type="term" value="F:ATP hydrolysis activity"/>
    <property type="evidence" value="ECO:0007669"/>
    <property type="project" value="InterPro"/>
</dbReference>
<reference evidence="7" key="1">
    <citation type="submission" date="2008-06" db="EMBL/GenBank/DDBJ databases">
        <title>Complete sequence of chromosome of Prosthecochloris aestuarii DSM 271.</title>
        <authorList>
            <consortium name="US DOE Joint Genome Institute"/>
            <person name="Lucas S."/>
            <person name="Copeland A."/>
            <person name="Lapidus A."/>
            <person name="Glavina del Rio T."/>
            <person name="Dalin E."/>
            <person name="Tice H."/>
            <person name="Bruce D."/>
            <person name="Goodwin L."/>
            <person name="Pitluck S."/>
            <person name="Schmutz J."/>
            <person name="Larimer F."/>
            <person name="Land M."/>
            <person name="Hauser L."/>
            <person name="Kyrpides N."/>
            <person name="Anderson I."/>
            <person name="Liu Z."/>
            <person name="Li T."/>
            <person name="Zhao F."/>
            <person name="Overmann J."/>
            <person name="Bryant D.A."/>
            <person name="Richardson P."/>
        </authorList>
    </citation>
    <scope>NUCLEOTIDE SEQUENCE [LARGE SCALE GENOMIC DNA]</scope>
    <source>
        <strain evidence="7">DSM 271</strain>
    </source>
</reference>
<dbReference type="eggNOG" id="COG2884">
    <property type="taxonomic scope" value="Bacteria"/>
</dbReference>
<dbReference type="GO" id="GO:0005524">
    <property type="term" value="F:ATP binding"/>
    <property type="evidence" value="ECO:0007669"/>
    <property type="project" value="UniProtKB-KW"/>
</dbReference>
<evidence type="ECO:0000313" key="7">
    <source>
        <dbReference type="EMBL" id="ACF45764.1"/>
    </source>
</evidence>
<organism evidence="7 8">
    <name type="scientific">Prosthecochloris aestuarii (strain DSM 271 / SK 413)</name>
    <dbReference type="NCBI Taxonomy" id="290512"/>
    <lineage>
        <taxon>Bacteria</taxon>
        <taxon>Pseudomonadati</taxon>
        <taxon>Chlorobiota</taxon>
        <taxon>Chlorobiia</taxon>
        <taxon>Chlorobiales</taxon>
        <taxon>Chlorobiaceae</taxon>
        <taxon>Prosthecochloris</taxon>
    </lineage>
</organism>
<name>B4S6K9_PROA2</name>
<dbReference type="SMART" id="SM00382">
    <property type="entry name" value="AAA"/>
    <property type="match status" value="1"/>
</dbReference>
<sequence>MISFVNVDLELGNKTVLKDVNLSIQPGQLVYIVGKSGSGKTTLLKALYMEIKPVRGEVSIGGYSSSTIKRRQIPLLRRKLGVVFQDFRLLEDRTVYDNLAFVLMVTNTRQSLIRDRVMHALEQVGLAHTAKQMPLNLSGGEQQRVAIARALVREPIAILADEPTGNLDPDTSLEILEYLKKINETGIMVIVATHDYELARNHPSTTMLIQGQQLCETTFGDCSAGYRPVKPSCIPGTSAEGKSNAPERL</sequence>
<evidence type="ECO:0000256" key="3">
    <source>
        <dbReference type="ARBA" id="ARBA00020019"/>
    </source>
</evidence>
<dbReference type="PANTHER" id="PTHR24220:SF470">
    <property type="entry name" value="CELL DIVISION ATP-BINDING PROTEIN FTSE"/>
    <property type="match status" value="1"/>
</dbReference>
<proteinExistence type="inferred from homology"/>
<dbReference type="PANTHER" id="PTHR24220">
    <property type="entry name" value="IMPORT ATP-BINDING PROTEIN"/>
    <property type="match status" value="1"/>
</dbReference>
<keyword evidence="5" id="KW-0067">ATP-binding</keyword>
<feature type="domain" description="ABC transporter" evidence="6">
    <location>
        <begin position="2"/>
        <end position="236"/>
    </location>
</feature>
<evidence type="ECO:0000256" key="4">
    <source>
        <dbReference type="ARBA" id="ARBA00022741"/>
    </source>
</evidence>
<dbReference type="InterPro" id="IPR017871">
    <property type="entry name" value="ABC_transporter-like_CS"/>
</dbReference>
<dbReference type="FunFam" id="3.40.50.300:FF:000056">
    <property type="entry name" value="Cell division ATP-binding protein FtsE"/>
    <property type="match status" value="1"/>
</dbReference>
<dbReference type="RefSeq" id="WP_012505301.1">
    <property type="nucleotide sequence ID" value="NC_011059.1"/>
</dbReference>
<evidence type="ECO:0000256" key="1">
    <source>
        <dbReference type="ARBA" id="ARBA00002579"/>
    </source>
</evidence>
<dbReference type="GO" id="GO:0005886">
    <property type="term" value="C:plasma membrane"/>
    <property type="evidence" value="ECO:0007669"/>
    <property type="project" value="TreeGrafter"/>
</dbReference>
<dbReference type="PROSITE" id="PS50893">
    <property type="entry name" value="ABC_TRANSPORTER_2"/>
    <property type="match status" value="1"/>
</dbReference>
<evidence type="ECO:0000256" key="5">
    <source>
        <dbReference type="ARBA" id="ARBA00022840"/>
    </source>
</evidence>
<dbReference type="EMBL" id="CP001108">
    <property type="protein sequence ID" value="ACF45764.1"/>
    <property type="molecule type" value="Genomic_DNA"/>
</dbReference>
<accession>B4S6K9</accession>
<dbReference type="HOGENOM" id="CLU_000604_1_22_10"/>
<comment type="function">
    <text evidence="1">Part of the ABC transporter FtsEX involved in cellular division. Important for assembly or stability of the septal ring.</text>
</comment>
<dbReference type="KEGG" id="paa:Paes_0717"/>
<evidence type="ECO:0000313" key="8">
    <source>
        <dbReference type="Proteomes" id="UP000002725"/>
    </source>
</evidence>
<protein>
    <recommendedName>
        <fullName evidence="3">Cell division ATP-binding protein FtsE</fullName>
    </recommendedName>
</protein>
<dbReference type="Proteomes" id="UP000002725">
    <property type="component" value="Chromosome"/>
</dbReference>
<dbReference type="PROSITE" id="PS00211">
    <property type="entry name" value="ABC_TRANSPORTER_1"/>
    <property type="match status" value="1"/>
</dbReference>
<dbReference type="InterPro" id="IPR003593">
    <property type="entry name" value="AAA+_ATPase"/>
</dbReference>
<dbReference type="STRING" id="290512.Paes_0717"/>
<comment type="similarity">
    <text evidence="2">Belongs to the ABC transporter superfamily.</text>
</comment>
<gene>
    <name evidence="7" type="ordered locus">Paes_0717</name>
</gene>
<dbReference type="GO" id="GO:0022857">
    <property type="term" value="F:transmembrane transporter activity"/>
    <property type="evidence" value="ECO:0007669"/>
    <property type="project" value="TreeGrafter"/>
</dbReference>
<dbReference type="AlphaFoldDB" id="B4S6K9"/>
<dbReference type="InterPro" id="IPR003439">
    <property type="entry name" value="ABC_transporter-like_ATP-bd"/>
</dbReference>
<dbReference type="InterPro" id="IPR015854">
    <property type="entry name" value="ABC_transpr_LolD-like"/>
</dbReference>
<dbReference type="InterPro" id="IPR027417">
    <property type="entry name" value="P-loop_NTPase"/>
</dbReference>
<keyword evidence="8" id="KW-1185">Reference proteome</keyword>
<dbReference type="Pfam" id="PF00005">
    <property type="entry name" value="ABC_tran"/>
    <property type="match status" value="1"/>
</dbReference>
<keyword evidence="4" id="KW-0547">Nucleotide-binding</keyword>